<dbReference type="Proteomes" id="UP001374535">
    <property type="component" value="Chromosome 2"/>
</dbReference>
<dbReference type="PROSITE" id="PS51257">
    <property type="entry name" value="PROKAR_LIPOPROTEIN"/>
    <property type="match status" value="1"/>
</dbReference>
<keyword evidence="2" id="KW-1185">Reference proteome</keyword>
<organism evidence="1 2">
    <name type="scientific">Vigna mungo</name>
    <name type="common">Black gram</name>
    <name type="synonym">Phaseolus mungo</name>
    <dbReference type="NCBI Taxonomy" id="3915"/>
    <lineage>
        <taxon>Eukaryota</taxon>
        <taxon>Viridiplantae</taxon>
        <taxon>Streptophyta</taxon>
        <taxon>Embryophyta</taxon>
        <taxon>Tracheophyta</taxon>
        <taxon>Spermatophyta</taxon>
        <taxon>Magnoliopsida</taxon>
        <taxon>eudicotyledons</taxon>
        <taxon>Gunneridae</taxon>
        <taxon>Pentapetalae</taxon>
        <taxon>rosids</taxon>
        <taxon>fabids</taxon>
        <taxon>Fabales</taxon>
        <taxon>Fabaceae</taxon>
        <taxon>Papilionoideae</taxon>
        <taxon>50 kb inversion clade</taxon>
        <taxon>NPAAA clade</taxon>
        <taxon>indigoferoid/millettioid clade</taxon>
        <taxon>Phaseoleae</taxon>
        <taxon>Vigna</taxon>
    </lineage>
</organism>
<gene>
    <name evidence="1" type="ORF">V8G54_008910</name>
</gene>
<protein>
    <submittedName>
        <fullName evidence="1">Uncharacterized protein</fullName>
    </submittedName>
</protein>
<proteinExistence type="predicted"/>
<accession>A0AAQ3S9M0</accession>
<name>A0AAQ3S9M0_VIGMU</name>
<dbReference type="EMBL" id="CP144699">
    <property type="protein sequence ID" value="WVZ21588.1"/>
    <property type="molecule type" value="Genomic_DNA"/>
</dbReference>
<evidence type="ECO:0000313" key="1">
    <source>
        <dbReference type="EMBL" id="WVZ21588.1"/>
    </source>
</evidence>
<dbReference type="AlphaFoldDB" id="A0AAQ3S9M0"/>
<sequence>MLDKHFRIISDIIFGLSPPFGLSCRLWFLTSAIGRSFTLSSCCFFGGSQRFCGDLLSMGSFLIGDLVVWPLHMDCLLLLEELVHVWFSFPCLSFGSVIDIVSDLAALSSVWERDSSLTGLGLLCGLKLLPPADCSSFILEDDMYTASWYKSCLKCTTCSSSLTISSSSTATSARSPSV</sequence>
<evidence type="ECO:0000313" key="2">
    <source>
        <dbReference type="Proteomes" id="UP001374535"/>
    </source>
</evidence>
<reference evidence="1 2" key="1">
    <citation type="journal article" date="2023" name="Life. Sci Alliance">
        <title>Evolutionary insights into 3D genome organization and epigenetic landscape of Vigna mungo.</title>
        <authorList>
            <person name="Junaid A."/>
            <person name="Singh B."/>
            <person name="Bhatia S."/>
        </authorList>
    </citation>
    <scope>NUCLEOTIDE SEQUENCE [LARGE SCALE GENOMIC DNA]</scope>
    <source>
        <strain evidence="1">Urdbean</strain>
    </source>
</reference>